<dbReference type="RefSeq" id="WP_240098176.1">
    <property type="nucleotide sequence ID" value="NZ_JAJSON010000019.1"/>
</dbReference>
<keyword evidence="1" id="KW-0472">Membrane</keyword>
<reference evidence="3" key="1">
    <citation type="submission" date="2021-12" db="EMBL/GenBank/DDBJ databases">
        <title>Description of Gramella crocea sp. nov., a new bacterium isolated from activated sludge.</title>
        <authorList>
            <person name="Zhang X."/>
        </authorList>
    </citation>
    <scope>NUCLEOTIDE SEQUENCE</scope>
    <source>
        <strain evidence="3">YB25</strain>
    </source>
</reference>
<dbReference type="Proteomes" id="UP001139344">
    <property type="component" value="Unassembled WGS sequence"/>
</dbReference>
<feature type="transmembrane region" description="Helical" evidence="1">
    <location>
        <begin position="34"/>
        <end position="55"/>
    </location>
</feature>
<dbReference type="SMART" id="SM01259">
    <property type="entry name" value="LAB_N"/>
    <property type="match status" value="2"/>
</dbReference>
<dbReference type="GO" id="GO:0016020">
    <property type="term" value="C:membrane"/>
    <property type="evidence" value="ECO:0007669"/>
    <property type="project" value="GOC"/>
</dbReference>
<dbReference type="InterPro" id="IPR011499">
    <property type="entry name" value="Lipid_A_biosynth_N"/>
</dbReference>
<feature type="transmembrane region" description="Helical" evidence="1">
    <location>
        <begin position="6"/>
        <end position="27"/>
    </location>
</feature>
<evidence type="ECO:0000259" key="2">
    <source>
        <dbReference type="SMART" id="SM01259"/>
    </source>
</evidence>
<feature type="transmembrane region" description="Helical" evidence="1">
    <location>
        <begin position="90"/>
        <end position="108"/>
    </location>
</feature>
<feature type="domain" description="Lipid A biosynthesis N-terminal" evidence="2">
    <location>
        <begin position="130"/>
        <end position="201"/>
    </location>
</feature>
<dbReference type="Pfam" id="PF07578">
    <property type="entry name" value="LAB_N"/>
    <property type="match status" value="2"/>
</dbReference>
<keyword evidence="4" id="KW-1185">Reference proteome</keyword>
<dbReference type="AlphaFoldDB" id="A0A9X1UWK3"/>
<evidence type="ECO:0000256" key="1">
    <source>
        <dbReference type="SAM" id="Phobius"/>
    </source>
</evidence>
<feature type="transmembrane region" description="Helical" evidence="1">
    <location>
        <begin position="123"/>
        <end position="144"/>
    </location>
</feature>
<feature type="transmembrane region" description="Helical" evidence="1">
    <location>
        <begin position="183"/>
        <end position="200"/>
    </location>
</feature>
<sequence>MSNWLIYALGFTAQLLFSGRMILQWLLSEKSKKIITPVIFWQLSLFASFLLFVYGYLRDDFAIMFGQALTYFIYIRNLQLQGEWIRFPGFLRVFLWIFPVLIVIYGFNNNEYNAARLFRNEDIPFWLILLGSVAQLIFNLRFVYQWVYSERRKISSLPMGFWLLSLLGSGLILIYAVFRRDPVLLAGHGFGMIMYIRNIYIHRNEIKG</sequence>
<accession>A0A9X1UWK3</accession>
<keyword evidence="1" id="KW-1133">Transmembrane helix</keyword>
<proteinExistence type="predicted"/>
<feature type="transmembrane region" description="Helical" evidence="1">
    <location>
        <begin position="61"/>
        <end position="78"/>
    </location>
</feature>
<dbReference type="Gene3D" id="1.20.1280.290">
    <property type="match status" value="1"/>
</dbReference>
<gene>
    <name evidence="3" type="ORF">LU635_08585</name>
</gene>
<keyword evidence="1" id="KW-0812">Transmembrane</keyword>
<name>A0A9X1UWK3_9FLAO</name>
<feature type="domain" description="Lipid A biosynthesis N-terminal" evidence="2">
    <location>
        <begin position="9"/>
        <end position="80"/>
    </location>
</feature>
<feature type="transmembrane region" description="Helical" evidence="1">
    <location>
        <begin position="156"/>
        <end position="177"/>
    </location>
</feature>
<evidence type="ECO:0000313" key="3">
    <source>
        <dbReference type="EMBL" id="MCG9971690.1"/>
    </source>
</evidence>
<evidence type="ECO:0000313" key="4">
    <source>
        <dbReference type="Proteomes" id="UP001139344"/>
    </source>
</evidence>
<organism evidence="3 4">
    <name type="scientific">Christiangramia crocea</name>
    <dbReference type="NCBI Taxonomy" id="2904124"/>
    <lineage>
        <taxon>Bacteria</taxon>
        <taxon>Pseudomonadati</taxon>
        <taxon>Bacteroidota</taxon>
        <taxon>Flavobacteriia</taxon>
        <taxon>Flavobacteriales</taxon>
        <taxon>Flavobacteriaceae</taxon>
        <taxon>Christiangramia</taxon>
    </lineage>
</organism>
<comment type="caution">
    <text evidence="3">The sequence shown here is derived from an EMBL/GenBank/DDBJ whole genome shotgun (WGS) entry which is preliminary data.</text>
</comment>
<dbReference type="EMBL" id="JAJSON010000019">
    <property type="protein sequence ID" value="MCG9971690.1"/>
    <property type="molecule type" value="Genomic_DNA"/>
</dbReference>
<protein>
    <submittedName>
        <fullName evidence="3">Lipid-A-disaccharide synthase N-terminal domain-containing protein</fullName>
    </submittedName>
</protein>
<dbReference type="GO" id="GO:0008915">
    <property type="term" value="F:lipid-A-disaccharide synthase activity"/>
    <property type="evidence" value="ECO:0007669"/>
    <property type="project" value="InterPro"/>
</dbReference>
<dbReference type="GO" id="GO:0009245">
    <property type="term" value="P:lipid A biosynthetic process"/>
    <property type="evidence" value="ECO:0007669"/>
    <property type="project" value="InterPro"/>
</dbReference>